<dbReference type="PANTHER" id="PTHR42743:SF11">
    <property type="entry name" value="AMINODEOXYCHORISMATE LYASE"/>
    <property type="match status" value="1"/>
</dbReference>
<evidence type="ECO:0000256" key="2">
    <source>
        <dbReference type="ARBA" id="ARBA00003109"/>
    </source>
</evidence>
<dbReference type="FunFam" id="3.20.10.10:FF:000002">
    <property type="entry name" value="D-alanine aminotransferase"/>
    <property type="match status" value="1"/>
</dbReference>
<comment type="function">
    <text evidence="2">Acts on leucine, isoleucine and valine.</text>
</comment>
<evidence type="ECO:0000256" key="11">
    <source>
        <dbReference type="ARBA" id="ARBA00048212"/>
    </source>
</evidence>
<accession>A0A967F0Q3</accession>
<evidence type="ECO:0000256" key="1">
    <source>
        <dbReference type="ARBA" id="ARBA00001933"/>
    </source>
</evidence>
<dbReference type="NCBIfam" id="NF005209">
    <property type="entry name" value="PRK06680.1"/>
    <property type="match status" value="1"/>
</dbReference>
<keyword evidence="16" id="KW-0032">Aminotransferase</keyword>
<dbReference type="GO" id="GO:0009082">
    <property type="term" value="P:branched-chain amino acid biosynthetic process"/>
    <property type="evidence" value="ECO:0007669"/>
    <property type="project" value="UniProtKB-KW"/>
</dbReference>
<dbReference type="AlphaFoldDB" id="A0A967F0Q3"/>
<comment type="caution">
    <text evidence="16">The sequence shown here is derived from an EMBL/GenBank/DDBJ whole genome shotgun (WGS) entry which is preliminary data.</text>
</comment>
<dbReference type="SUPFAM" id="SSF56752">
    <property type="entry name" value="D-aminoacid aminotransferase-like PLP-dependent enzymes"/>
    <property type="match status" value="1"/>
</dbReference>
<evidence type="ECO:0000256" key="8">
    <source>
        <dbReference type="ARBA" id="ARBA00014472"/>
    </source>
</evidence>
<evidence type="ECO:0000256" key="13">
    <source>
        <dbReference type="ARBA" id="ARBA00049229"/>
    </source>
</evidence>
<comment type="pathway">
    <text evidence="3">Amino-acid biosynthesis; L-isoleucine biosynthesis; L-isoleucine from 2-oxobutanoate: step 4/4.</text>
</comment>
<dbReference type="PROSITE" id="PS00770">
    <property type="entry name" value="AA_TRANSFER_CLASS_4"/>
    <property type="match status" value="1"/>
</dbReference>
<dbReference type="Pfam" id="PF01063">
    <property type="entry name" value="Aminotran_4"/>
    <property type="match status" value="1"/>
</dbReference>
<sequence length="290" mass="31742">MGKGNPVSRVVYVNGDFVREKEAKVSVFDRGFLFGDGVYEVCSVLDGKLIDKDAHLARLGRSLESLKMNCPASLEDITSIQRELIAKNGIVEGTIYLQVTRGVADRDFNFPNSVTPSLVIFTQKKNLLNDPIAGKGISVITLPDIRWRRRDIKTVMLLPASLAKQEALERGAGDAWLVEDGYVTEGSANNAYIVTMGGVIVTRQLTHSILHGITRKAVLKLAEQDGYEVEERAFTPGEACEAAEAFITSASSFVTPVVKINDRVLCNGIPGPVTSKLRRLYIEMARAEAE</sequence>
<comment type="catalytic activity">
    <reaction evidence="12">
        <text>L-isoleucine + 2-oxoglutarate = (S)-3-methyl-2-oxopentanoate + L-glutamate</text>
        <dbReference type="Rhea" id="RHEA:24801"/>
        <dbReference type="ChEBI" id="CHEBI:16810"/>
        <dbReference type="ChEBI" id="CHEBI:29985"/>
        <dbReference type="ChEBI" id="CHEBI:35146"/>
        <dbReference type="ChEBI" id="CHEBI:58045"/>
        <dbReference type="EC" id="2.6.1.42"/>
    </reaction>
</comment>
<dbReference type="PANTHER" id="PTHR42743">
    <property type="entry name" value="AMINO-ACID AMINOTRANSFERASE"/>
    <property type="match status" value="1"/>
</dbReference>
<keyword evidence="9 15" id="KW-0663">Pyridoxal phosphate</keyword>
<keyword evidence="10" id="KW-0100">Branched-chain amino acid biosynthesis</keyword>
<dbReference type="CDD" id="cd01558">
    <property type="entry name" value="D-AAT_like"/>
    <property type="match status" value="1"/>
</dbReference>
<dbReference type="EC" id="2.6.1.42" evidence="7"/>
<dbReference type="InterPro" id="IPR043131">
    <property type="entry name" value="BCAT-like_N"/>
</dbReference>
<dbReference type="Proteomes" id="UP000761264">
    <property type="component" value="Unassembled WGS sequence"/>
</dbReference>
<name>A0A967F0Q3_9PROT</name>
<evidence type="ECO:0000256" key="7">
    <source>
        <dbReference type="ARBA" id="ARBA00013053"/>
    </source>
</evidence>
<evidence type="ECO:0000256" key="4">
    <source>
        <dbReference type="ARBA" id="ARBA00004931"/>
    </source>
</evidence>
<comment type="catalytic activity">
    <reaction evidence="13">
        <text>L-leucine + 2-oxoglutarate = 4-methyl-2-oxopentanoate + L-glutamate</text>
        <dbReference type="Rhea" id="RHEA:18321"/>
        <dbReference type="ChEBI" id="CHEBI:16810"/>
        <dbReference type="ChEBI" id="CHEBI:17865"/>
        <dbReference type="ChEBI" id="CHEBI:29985"/>
        <dbReference type="ChEBI" id="CHEBI:57427"/>
        <dbReference type="EC" id="2.6.1.42"/>
    </reaction>
</comment>
<dbReference type="GO" id="GO:0004084">
    <property type="term" value="F:branched-chain-amino-acid transaminase activity"/>
    <property type="evidence" value="ECO:0007669"/>
    <property type="project" value="UniProtKB-EC"/>
</dbReference>
<proteinExistence type="inferred from homology"/>
<comment type="cofactor">
    <cofactor evidence="1 15">
        <name>pyridoxal 5'-phosphate</name>
        <dbReference type="ChEBI" id="CHEBI:597326"/>
    </cofactor>
</comment>
<comment type="pathway">
    <text evidence="5">Amino-acid biosynthesis; L-leucine biosynthesis; L-leucine from 3-methyl-2-oxobutanoate: step 4/4.</text>
</comment>
<dbReference type="InterPro" id="IPR050571">
    <property type="entry name" value="Class-IV_PLP-Dep_Aminotrnsfr"/>
</dbReference>
<dbReference type="InterPro" id="IPR043132">
    <property type="entry name" value="BCAT-like_C"/>
</dbReference>
<evidence type="ECO:0000256" key="5">
    <source>
        <dbReference type="ARBA" id="ARBA00005072"/>
    </source>
</evidence>
<reference evidence="16" key="1">
    <citation type="submission" date="2020-03" db="EMBL/GenBank/DDBJ databases">
        <title>Genome of Pelagibius litoralis DSM 21314T.</title>
        <authorList>
            <person name="Wang G."/>
        </authorList>
    </citation>
    <scope>NUCLEOTIDE SEQUENCE</scope>
    <source>
        <strain evidence="16">DSM 21314</strain>
    </source>
</reference>
<dbReference type="GO" id="GO:0005829">
    <property type="term" value="C:cytosol"/>
    <property type="evidence" value="ECO:0007669"/>
    <property type="project" value="TreeGrafter"/>
</dbReference>
<evidence type="ECO:0000256" key="10">
    <source>
        <dbReference type="ARBA" id="ARBA00023304"/>
    </source>
</evidence>
<dbReference type="InterPro" id="IPR018300">
    <property type="entry name" value="Aminotrans_IV_CS"/>
</dbReference>
<evidence type="ECO:0000313" key="17">
    <source>
        <dbReference type="Proteomes" id="UP000761264"/>
    </source>
</evidence>
<dbReference type="Gene3D" id="3.20.10.10">
    <property type="entry name" value="D-amino Acid Aminotransferase, subunit A, domain 2"/>
    <property type="match status" value="1"/>
</dbReference>
<dbReference type="Gene3D" id="3.30.470.10">
    <property type="match status" value="1"/>
</dbReference>
<evidence type="ECO:0000313" key="16">
    <source>
        <dbReference type="EMBL" id="NIA70976.1"/>
    </source>
</evidence>
<evidence type="ECO:0000256" key="6">
    <source>
        <dbReference type="ARBA" id="ARBA00009320"/>
    </source>
</evidence>
<gene>
    <name evidence="16" type="ORF">HBA54_20460</name>
</gene>
<evidence type="ECO:0000256" key="14">
    <source>
        <dbReference type="RuleBase" id="RU004106"/>
    </source>
</evidence>
<keyword evidence="16" id="KW-0808">Transferase</keyword>
<comment type="catalytic activity">
    <reaction evidence="11">
        <text>L-valine + 2-oxoglutarate = 3-methyl-2-oxobutanoate + L-glutamate</text>
        <dbReference type="Rhea" id="RHEA:24813"/>
        <dbReference type="ChEBI" id="CHEBI:11851"/>
        <dbReference type="ChEBI" id="CHEBI:16810"/>
        <dbReference type="ChEBI" id="CHEBI:29985"/>
        <dbReference type="ChEBI" id="CHEBI:57762"/>
        <dbReference type="EC" id="2.6.1.42"/>
    </reaction>
</comment>
<comment type="pathway">
    <text evidence="4">Amino-acid biosynthesis; L-valine biosynthesis; L-valine from pyruvate: step 4/4.</text>
</comment>
<comment type="similarity">
    <text evidence="6 14">Belongs to the class-IV pyridoxal-phosphate-dependent aminotransferase family.</text>
</comment>
<dbReference type="InterPro" id="IPR036038">
    <property type="entry name" value="Aminotransferase-like"/>
</dbReference>
<evidence type="ECO:0000256" key="9">
    <source>
        <dbReference type="ARBA" id="ARBA00022898"/>
    </source>
</evidence>
<evidence type="ECO:0000256" key="15">
    <source>
        <dbReference type="RuleBase" id="RU004516"/>
    </source>
</evidence>
<organism evidence="16 17">
    <name type="scientific">Pelagibius litoralis</name>
    <dbReference type="NCBI Taxonomy" id="374515"/>
    <lineage>
        <taxon>Bacteria</taxon>
        <taxon>Pseudomonadati</taxon>
        <taxon>Pseudomonadota</taxon>
        <taxon>Alphaproteobacteria</taxon>
        <taxon>Rhodospirillales</taxon>
        <taxon>Rhodovibrionaceae</taxon>
        <taxon>Pelagibius</taxon>
    </lineage>
</organism>
<evidence type="ECO:0000256" key="12">
    <source>
        <dbReference type="ARBA" id="ARBA00048798"/>
    </source>
</evidence>
<keyword evidence="10" id="KW-0028">Amino-acid biosynthesis</keyword>
<evidence type="ECO:0000256" key="3">
    <source>
        <dbReference type="ARBA" id="ARBA00004824"/>
    </source>
</evidence>
<dbReference type="EMBL" id="JAAQPH010000017">
    <property type="protein sequence ID" value="NIA70976.1"/>
    <property type="molecule type" value="Genomic_DNA"/>
</dbReference>
<dbReference type="InterPro" id="IPR001544">
    <property type="entry name" value="Aminotrans_IV"/>
</dbReference>
<keyword evidence="17" id="KW-1185">Reference proteome</keyword>
<dbReference type="GO" id="GO:0008652">
    <property type="term" value="P:amino acid biosynthetic process"/>
    <property type="evidence" value="ECO:0007669"/>
    <property type="project" value="UniProtKB-ARBA"/>
</dbReference>
<protein>
    <recommendedName>
        <fullName evidence="8">Probable branched-chain-amino-acid aminotransferase</fullName>
        <ecNumber evidence="7">2.6.1.42</ecNumber>
    </recommendedName>
</protein>